<dbReference type="InterPro" id="IPR036271">
    <property type="entry name" value="Tet_transcr_reg_TetR-rel_C_sf"/>
</dbReference>
<dbReference type="Pfam" id="PF17932">
    <property type="entry name" value="TetR_C_24"/>
    <property type="match status" value="1"/>
</dbReference>
<gene>
    <name evidence="4" type="primary">fadR</name>
    <name evidence="4" type="ORF">EHSB41UT_03739</name>
</gene>
<dbReference type="InterPro" id="IPR001647">
    <property type="entry name" value="HTH_TetR"/>
</dbReference>
<dbReference type="PANTHER" id="PTHR43479">
    <property type="entry name" value="ACREF/ENVCD OPERON REPRESSOR-RELATED"/>
    <property type="match status" value="1"/>
</dbReference>
<reference evidence="4 5" key="1">
    <citation type="submission" date="2017-03" db="EMBL/GenBank/DDBJ databases">
        <authorList>
            <person name="Afonso C.L."/>
            <person name="Miller P.J."/>
            <person name="Scott M.A."/>
            <person name="Spackman E."/>
            <person name="Goraichik I."/>
            <person name="Dimitrov K.M."/>
            <person name="Suarez D.L."/>
            <person name="Swayne D.E."/>
        </authorList>
    </citation>
    <scope>NUCLEOTIDE SEQUENCE [LARGE SCALE GENOMIC DNA]</scope>
    <source>
        <strain evidence="4">SB41UT1</strain>
    </source>
</reference>
<dbReference type="AlphaFoldDB" id="A0A1X7APB5"/>
<dbReference type="OrthoDB" id="8617654at2"/>
<name>A0A1X7APB5_9GAMM</name>
<dbReference type="RefSeq" id="WP_087112391.1">
    <property type="nucleotide sequence ID" value="NZ_CBCSCN010000011.1"/>
</dbReference>
<dbReference type="Proteomes" id="UP000196573">
    <property type="component" value="Unassembled WGS sequence"/>
</dbReference>
<dbReference type="InterPro" id="IPR009057">
    <property type="entry name" value="Homeodomain-like_sf"/>
</dbReference>
<organism evidence="4 5">
    <name type="scientific">Parendozoicomonas haliclonae</name>
    <dbReference type="NCBI Taxonomy" id="1960125"/>
    <lineage>
        <taxon>Bacteria</taxon>
        <taxon>Pseudomonadati</taxon>
        <taxon>Pseudomonadota</taxon>
        <taxon>Gammaproteobacteria</taxon>
        <taxon>Oceanospirillales</taxon>
        <taxon>Endozoicomonadaceae</taxon>
        <taxon>Parendozoicomonas</taxon>
    </lineage>
</organism>
<evidence type="ECO:0000256" key="1">
    <source>
        <dbReference type="ARBA" id="ARBA00023125"/>
    </source>
</evidence>
<dbReference type="Gene3D" id="1.10.10.60">
    <property type="entry name" value="Homeodomain-like"/>
    <property type="match status" value="1"/>
</dbReference>
<dbReference type="SUPFAM" id="SSF48498">
    <property type="entry name" value="Tetracyclin repressor-like, C-terminal domain"/>
    <property type="match status" value="1"/>
</dbReference>
<protein>
    <submittedName>
        <fullName evidence="4">Fatty acid metabolism regulator protein</fullName>
    </submittedName>
</protein>
<dbReference type="InterPro" id="IPR041490">
    <property type="entry name" value="KstR2_TetR_C"/>
</dbReference>
<accession>A0A1X7APB5</accession>
<sequence length="352" mass="40253">MSGVDIQQLLNIRMEKGEGNQVVAWSDVSAQLPASGSELPRWLLTAVADACAQNGASRACDTGMQADLEDSSRRFFTTGEGHRLLAVSEPIYARPDLAAWQTRLYRLKEQERHSPESLIADFSHSYRLVPVSKAVTVKTEQPVKDEAPSVESGSFMSSQPETIADKRRQQIFKGACEVFSKKGFGSATIREIAKAAEITIPTMYKYIRTKEDILFMITQVCMEEIFAYFKEALKRKEAADQKMKSAIRAYVHYVSKNRRHINLVYRETRALNAENRNRIFNIERDFMALWEKIIADGIEEKVFRPTDTFLAANMIYFFCNVWALRHWSLEGYSEQEIYDKLVEFIMPGLQQG</sequence>
<dbReference type="GO" id="GO:0003677">
    <property type="term" value="F:DNA binding"/>
    <property type="evidence" value="ECO:0007669"/>
    <property type="project" value="UniProtKB-UniRule"/>
</dbReference>
<evidence type="ECO:0000313" key="5">
    <source>
        <dbReference type="Proteomes" id="UP000196573"/>
    </source>
</evidence>
<evidence type="ECO:0000313" key="4">
    <source>
        <dbReference type="EMBL" id="SMA49948.1"/>
    </source>
</evidence>
<feature type="domain" description="HTH tetR-type" evidence="3">
    <location>
        <begin position="165"/>
        <end position="225"/>
    </location>
</feature>
<feature type="DNA-binding region" description="H-T-H motif" evidence="2">
    <location>
        <begin position="188"/>
        <end position="207"/>
    </location>
</feature>
<dbReference type="SUPFAM" id="SSF46689">
    <property type="entry name" value="Homeodomain-like"/>
    <property type="match status" value="1"/>
</dbReference>
<evidence type="ECO:0000259" key="3">
    <source>
        <dbReference type="PROSITE" id="PS50977"/>
    </source>
</evidence>
<dbReference type="InterPro" id="IPR050624">
    <property type="entry name" value="HTH-type_Tx_Regulator"/>
</dbReference>
<dbReference type="PROSITE" id="PS50977">
    <property type="entry name" value="HTH_TETR_2"/>
    <property type="match status" value="1"/>
</dbReference>
<keyword evidence="5" id="KW-1185">Reference proteome</keyword>
<keyword evidence="1 2" id="KW-0238">DNA-binding</keyword>
<proteinExistence type="predicted"/>
<evidence type="ECO:0000256" key="2">
    <source>
        <dbReference type="PROSITE-ProRule" id="PRU00335"/>
    </source>
</evidence>
<dbReference type="PRINTS" id="PR00455">
    <property type="entry name" value="HTHTETR"/>
</dbReference>
<dbReference type="Gene3D" id="1.10.357.10">
    <property type="entry name" value="Tetracycline Repressor, domain 2"/>
    <property type="match status" value="1"/>
</dbReference>
<dbReference type="Pfam" id="PF00440">
    <property type="entry name" value="TetR_N"/>
    <property type="match status" value="1"/>
</dbReference>
<dbReference type="PANTHER" id="PTHR43479:SF11">
    <property type="entry name" value="ACREF_ENVCD OPERON REPRESSOR-RELATED"/>
    <property type="match status" value="1"/>
</dbReference>
<dbReference type="EMBL" id="FWPT01000009">
    <property type="protein sequence ID" value="SMA49948.1"/>
    <property type="molecule type" value="Genomic_DNA"/>
</dbReference>